<dbReference type="Pfam" id="PF04454">
    <property type="entry name" value="Linocin_M18"/>
    <property type="match status" value="1"/>
</dbReference>
<keyword evidence="3" id="KW-1284">Encapsulin nanocompartment</keyword>
<sequence length="273" mass="30636">MNQSPLTDEQWEFLQQEVVREARRTLVGRRLLGIYGPLGAGLESVAVEQYGPDEDAEIEFLSRTDPKPIHGANEVILRVPILYKDFVLHWRDVAFSKKLGAPLDASRAIRAAHAVADREDTLIFNGDPRLGIEGLLNARGRKTVARSDWTKYGNAYRDVVRATEVLLESNHHRPFALAVSAQDYARLVQQLEGQFAPEIDSILRLCDDGVYTTPTIPQGKAVLLSTGDQNFDIAVTEDLTIAYLGERDQDYPFRVYECLALRIKRPSAICTIE</sequence>
<dbReference type="GO" id="GO:0140737">
    <property type="term" value="C:encapsulin nanocompartment"/>
    <property type="evidence" value="ECO:0007669"/>
    <property type="project" value="UniProtKB-SubCell"/>
</dbReference>
<dbReference type="AlphaFoldDB" id="A0A0F6SHG2"/>
<evidence type="ECO:0000313" key="5">
    <source>
        <dbReference type="Proteomes" id="UP000034883"/>
    </source>
</evidence>
<comment type="similarity">
    <text evidence="2">Belongs to the encapsulin family. Family 1 subfamily.</text>
</comment>
<dbReference type="PANTHER" id="PTHR37165:SF1">
    <property type="entry name" value="TYPE 1 ENCAPSULIN SHELL PROTEIN"/>
    <property type="match status" value="1"/>
</dbReference>
<dbReference type="STRING" id="927083.DB32_007538"/>
<evidence type="ECO:0000256" key="3">
    <source>
        <dbReference type="ARBA" id="ARBA00033787"/>
    </source>
</evidence>
<accession>A0A0F6SHG2</accession>
<evidence type="ECO:0000256" key="2">
    <source>
        <dbReference type="ARBA" id="ARBA00033743"/>
    </source>
</evidence>
<dbReference type="Gene3D" id="3.30.2400.30">
    <property type="match status" value="1"/>
</dbReference>
<dbReference type="RefSeq" id="WP_053237358.1">
    <property type="nucleotide sequence ID" value="NZ_CP011125.1"/>
</dbReference>
<dbReference type="Gene3D" id="3.30.2320.10">
    <property type="entry name" value="hypothetical protein PF0899 domain"/>
    <property type="match status" value="1"/>
</dbReference>
<proteinExistence type="inferred from homology"/>
<dbReference type="NCBIfam" id="NF041155">
    <property type="entry name" value="encap_f1"/>
    <property type="match status" value="1"/>
</dbReference>
<dbReference type="Proteomes" id="UP000034883">
    <property type="component" value="Chromosome"/>
</dbReference>
<dbReference type="InterPro" id="IPR051429">
    <property type="entry name" value="Encapsulin_nc"/>
</dbReference>
<gene>
    <name evidence="4" type="ORF">DB32_007538</name>
</gene>
<name>A0A0F6SHG2_9BACT</name>
<dbReference type="SUPFAM" id="SSF56563">
    <property type="entry name" value="Major capsid protein gp5"/>
    <property type="match status" value="1"/>
</dbReference>
<organism evidence="4 5">
    <name type="scientific">Sandaracinus amylolyticus</name>
    <dbReference type="NCBI Taxonomy" id="927083"/>
    <lineage>
        <taxon>Bacteria</taxon>
        <taxon>Pseudomonadati</taxon>
        <taxon>Myxococcota</taxon>
        <taxon>Polyangia</taxon>
        <taxon>Polyangiales</taxon>
        <taxon>Sandaracinaceae</taxon>
        <taxon>Sandaracinus</taxon>
    </lineage>
</organism>
<dbReference type="InterPro" id="IPR007544">
    <property type="entry name" value="ENCAP"/>
</dbReference>
<comment type="subcellular location">
    <subcellularLocation>
        <location evidence="1">Encapsulin nanocompartment</location>
    </subcellularLocation>
</comment>
<reference evidence="4 5" key="1">
    <citation type="submission" date="2015-03" db="EMBL/GenBank/DDBJ databases">
        <title>Genome assembly of Sandaracinus amylolyticus DSM 53668.</title>
        <authorList>
            <person name="Sharma G."/>
            <person name="Subramanian S."/>
        </authorList>
    </citation>
    <scope>NUCLEOTIDE SEQUENCE [LARGE SCALE GENOMIC DNA]</scope>
    <source>
        <strain evidence="4 5">DSM 53668</strain>
    </source>
</reference>
<dbReference type="PANTHER" id="PTHR37165">
    <property type="entry name" value="PEPTIDASE U56 FAMILY"/>
    <property type="match status" value="1"/>
</dbReference>
<dbReference type="KEGG" id="samy:DB32_007538"/>
<protein>
    <recommendedName>
        <fullName evidence="6">Bacteriocin</fullName>
    </recommendedName>
</protein>
<evidence type="ECO:0000256" key="1">
    <source>
        <dbReference type="ARBA" id="ARBA00033738"/>
    </source>
</evidence>
<evidence type="ECO:0008006" key="6">
    <source>
        <dbReference type="Google" id="ProtNLM"/>
    </source>
</evidence>
<evidence type="ECO:0000313" key="4">
    <source>
        <dbReference type="EMBL" id="AKF10389.1"/>
    </source>
</evidence>
<dbReference type="EMBL" id="CP011125">
    <property type="protein sequence ID" value="AKF10389.1"/>
    <property type="molecule type" value="Genomic_DNA"/>
</dbReference>
<keyword evidence="5" id="KW-1185">Reference proteome</keyword>